<comment type="caution">
    <text evidence="2">The sequence shown here is derived from an EMBL/GenBank/DDBJ whole genome shotgun (WGS) entry which is preliminary data.</text>
</comment>
<evidence type="ECO:0000313" key="2">
    <source>
        <dbReference type="EMBL" id="MDZ5459987.1"/>
    </source>
</evidence>
<organism evidence="2 3">
    <name type="scientific">Azohydromonas lata</name>
    <dbReference type="NCBI Taxonomy" id="45677"/>
    <lineage>
        <taxon>Bacteria</taxon>
        <taxon>Pseudomonadati</taxon>
        <taxon>Pseudomonadota</taxon>
        <taxon>Betaproteobacteria</taxon>
        <taxon>Burkholderiales</taxon>
        <taxon>Sphaerotilaceae</taxon>
        <taxon>Azohydromonas</taxon>
    </lineage>
</organism>
<dbReference type="Proteomes" id="UP001293718">
    <property type="component" value="Unassembled WGS sequence"/>
</dbReference>
<accession>A0ABU5IM66</accession>
<proteinExistence type="predicted"/>
<feature type="compositionally biased region" description="Low complexity" evidence="1">
    <location>
        <begin position="166"/>
        <end position="201"/>
    </location>
</feature>
<evidence type="ECO:0000313" key="3">
    <source>
        <dbReference type="Proteomes" id="UP001293718"/>
    </source>
</evidence>
<gene>
    <name evidence="2" type="ORF">SM757_25735</name>
</gene>
<evidence type="ECO:0000256" key="1">
    <source>
        <dbReference type="SAM" id="MobiDB-lite"/>
    </source>
</evidence>
<evidence type="ECO:0008006" key="4">
    <source>
        <dbReference type="Google" id="ProtNLM"/>
    </source>
</evidence>
<dbReference type="RefSeq" id="WP_322467582.1">
    <property type="nucleotide sequence ID" value="NZ_JAXOJX010000055.1"/>
</dbReference>
<sequence length="244" mass="24653">MDSRHTSAAPQAAWRPSLMPQAGAAPRPGLWEPVPLLAALHQDLPMHADATAVGSLQSCLASLAALAFAGLGVALMLHWSSSEVARAAHAAAPVSVSPAVQARALDTPATAAPAAFMPAPAAARIERMVPAPAGPVSSPASPQAAPPVSVPLALAPPSRMARTKMAAAPHAAPHAAPASKRDPQTATAAARAMPATASTPMPHNRAVQAEAESATAAQAEADADLLQAVMDWHEQHAPQAASRR</sequence>
<protein>
    <recommendedName>
        <fullName evidence="4">Meckel syndrome type 1 protein</fullName>
    </recommendedName>
</protein>
<name>A0ABU5IM66_9BURK</name>
<keyword evidence="3" id="KW-1185">Reference proteome</keyword>
<reference evidence="2 3" key="1">
    <citation type="submission" date="2023-11" db="EMBL/GenBank/DDBJ databases">
        <title>Draft genome of Azohydromonas lata strain H1 (DSM1123), a polyhydroxyalkanoate producer.</title>
        <authorList>
            <person name="Traversa D."/>
            <person name="D'Addabbo P."/>
            <person name="Pazzani C."/>
            <person name="Manzari C."/>
            <person name="Chiara M."/>
            <person name="Scrascia M."/>
        </authorList>
    </citation>
    <scope>NUCLEOTIDE SEQUENCE [LARGE SCALE GENOMIC DNA]</scope>
    <source>
        <strain evidence="2 3">H1</strain>
    </source>
</reference>
<dbReference type="EMBL" id="JAXOJX010000055">
    <property type="protein sequence ID" value="MDZ5459987.1"/>
    <property type="molecule type" value="Genomic_DNA"/>
</dbReference>
<feature type="region of interest" description="Disordered" evidence="1">
    <location>
        <begin position="160"/>
        <end position="201"/>
    </location>
</feature>